<evidence type="ECO:0000313" key="5">
    <source>
        <dbReference type="EMBL" id="SDH57025.1"/>
    </source>
</evidence>
<dbReference type="PANTHER" id="PTHR43537">
    <property type="entry name" value="TRANSCRIPTIONAL REGULATOR, GNTR FAMILY"/>
    <property type="match status" value="1"/>
</dbReference>
<dbReference type="InterPro" id="IPR008920">
    <property type="entry name" value="TF_FadR/GntR_C"/>
</dbReference>
<dbReference type="PROSITE" id="PS50949">
    <property type="entry name" value="HTH_GNTR"/>
    <property type="match status" value="1"/>
</dbReference>
<dbReference type="SUPFAM" id="SSF46785">
    <property type="entry name" value="Winged helix' DNA-binding domain"/>
    <property type="match status" value="1"/>
</dbReference>
<dbReference type="Pfam" id="PF00392">
    <property type="entry name" value="GntR"/>
    <property type="match status" value="1"/>
</dbReference>
<dbReference type="OrthoDB" id="8680857at2"/>
<proteinExistence type="predicted"/>
<dbReference type="PANTHER" id="PTHR43537:SF43">
    <property type="entry name" value="GNTR-FAMILY TRANSCRIPTIONAL REGULATOR"/>
    <property type="match status" value="1"/>
</dbReference>
<dbReference type="InterPro" id="IPR011711">
    <property type="entry name" value="GntR_C"/>
</dbReference>
<keyword evidence="1" id="KW-0805">Transcription regulation</keyword>
<keyword evidence="3" id="KW-0804">Transcription</keyword>
<evidence type="ECO:0000256" key="1">
    <source>
        <dbReference type="ARBA" id="ARBA00023015"/>
    </source>
</evidence>
<dbReference type="Gene3D" id="1.10.10.10">
    <property type="entry name" value="Winged helix-like DNA-binding domain superfamily/Winged helix DNA-binding domain"/>
    <property type="match status" value="1"/>
</dbReference>
<dbReference type="InterPro" id="IPR000524">
    <property type="entry name" value="Tscrpt_reg_HTH_GntR"/>
</dbReference>
<dbReference type="Pfam" id="PF07729">
    <property type="entry name" value="FCD"/>
    <property type="match status" value="1"/>
</dbReference>
<gene>
    <name evidence="5" type="ORF">SAMN05660652_01925</name>
</gene>
<dbReference type="RefSeq" id="WP_091936968.1">
    <property type="nucleotide sequence ID" value="NZ_FNCY01000006.1"/>
</dbReference>
<evidence type="ECO:0000256" key="3">
    <source>
        <dbReference type="ARBA" id="ARBA00023163"/>
    </source>
</evidence>
<dbReference type="Gene3D" id="1.20.120.530">
    <property type="entry name" value="GntR ligand-binding domain-like"/>
    <property type="match status" value="1"/>
</dbReference>
<dbReference type="SMART" id="SM00345">
    <property type="entry name" value="HTH_GNTR"/>
    <property type="match status" value="1"/>
</dbReference>
<organism evidence="5 6">
    <name type="scientific">Propionivibrio dicarboxylicus</name>
    <dbReference type="NCBI Taxonomy" id="83767"/>
    <lineage>
        <taxon>Bacteria</taxon>
        <taxon>Pseudomonadati</taxon>
        <taxon>Pseudomonadota</taxon>
        <taxon>Betaproteobacteria</taxon>
        <taxon>Rhodocyclales</taxon>
        <taxon>Rhodocyclaceae</taxon>
        <taxon>Propionivibrio</taxon>
    </lineage>
</organism>
<dbReference type="SUPFAM" id="SSF48008">
    <property type="entry name" value="GntR ligand-binding domain-like"/>
    <property type="match status" value="1"/>
</dbReference>
<dbReference type="GO" id="GO:0003677">
    <property type="term" value="F:DNA binding"/>
    <property type="evidence" value="ECO:0007669"/>
    <property type="project" value="UniProtKB-KW"/>
</dbReference>
<accession>A0A1G8DH77</accession>
<evidence type="ECO:0000313" key="6">
    <source>
        <dbReference type="Proteomes" id="UP000198607"/>
    </source>
</evidence>
<dbReference type="PRINTS" id="PR00035">
    <property type="entry name" value="HTHGNTR"/>
</dbReference>
<dbReference type="GO" id="GO:0003700">
    <property type="term" value="F:DNA-binding transcription factor activity"/>
    <property type="evidence" value="ECO:0007669"/>
    <property type="project" value="InterPro"/>
</dbReference>
<dbReference type="CDD" id="cd07377">
    <property type="entry name" value="WHTH_GntR"/>
    <property type="match status" value="1"/>
</dbReference>
<dbReference type="Proteomes" id="UP000198607">
    <property type="component" value="Unassembled WGS sequence"/>
</dbReference>
<sequence length="233" mass="25778">MPRTKNVASLFEKKTKVSAVDLVIDSIKNILIQKKILPGDLLPSEQALADSLGVGRGSVREALKILDAFGIVEIIHGDGTYIATSANKKIFDPLIYSMIISNSDSNELIQLREMVEMGVINTIIDNATDEDLRKLEAVHAEYEALGQRGETDLAQLNACDLKFHRTMATLTHNHLIENMYNFVIDIFAPTINATFGLERHRKIITAIVGRDKAAAMAAEHDHTATWIASQKKL</sequence>
<name>A0A1G8DH77_9RHOO</name>
<feature type="domain" description="HTH gntR-type" evidence="4">
    <location>
        <begin position="17"/>
        <end position="85"/>
    </location>
</feature>
<dbReference type="EMBL" id="FNCY01000006">
    <property type="protein sequence ID" value="SDH57025.1"/>
    <property type="molecule type" value="Genomic_DNA"/>
</dbReference>
<dbReference type="InterPro" id="IPR036390">
    <property type="entry name" value="WH_DNA-bd_sf"/>
</dbReference>
<keyword evidence="2" id="KW-0238">DNA-binding</keyword>
<dbReference type="InterPro" id="IPR036388">
    <property type="entry name" value="WH-like_DNA-bd_sf"/>
</dbReference>
<reference evidence="5 6" key="1">
    <citation type="submission" date="2016-10" db="EMBL/GenBank/DDBJ databases">
        <authorList>
            <person name="de Groot N.N."/>
        </authorList>
    </citation>
    <scope>NUCLEOTIDE SEQUENCE [LARGE SCALE GENOMIC DNA]</scope>
    <source>
        <strain evidence="5 6">DSM 5885</strain>
    </source>
</reference>
<dbReference type="STRING" id="83767.SAMN05660652_01925"/>
<keyword evidence="6" id="KW-1185">Reference proteome</keyword>
<dbReference type="SMART" id="SM00895">
    <property type="entry name" value="FCD"/>
    <property type="match status" value="1"/>
</dbReference>
<dbReference type="AlphaFoldDB" id="A0A1G8DH77"/>
<evidence type="ECO:0000256" key="2">
    <source>
        <dbReference type="ARBA" id="ARBA00023125"/>
    </source>
</evidence>
<protein>
    <submittedName>
        <fullName evidence="5">Regulatory protein, gntR family</fullName>
    </submittedName>
</protein>
<evidence type="ECO:0000259" key="4">
    <source>
        <dbReference type="PROSITE" id="PS50949"/>
    </source>
</evidence>